<comment type="caution">
    <text evidence="1">The sequence shown here is derived from an EMBL/GenBank/DDBJ whole genome shotgun (WGS) entry which is preliminary data.</text>
</comment>
<reference evidence="1 2" key="1">
    <citation type="submission" date="2018-05" db="EMBL/GenBank/DDBJ databases">
        <title>Rhodohalobacter halophilus gen. nov., sp. nov., a moderately halophilic member of the family Balneolaceae.</title>
        <authorList>
            <person name="Liu Z.-W."/>
        </authorList>
    </citation>
    <scope>NUCLEOTIDE SEQUENCE [LARGE SCALE GENOMIC DNA]</scope>
    <source>
        <strain evidence="1 2">8A47</strain>
    </source>
</reference>
<organism evidence="1 2">
    <name type="scientific">Rhodohalobacter mucosus</name>
    <dbReference type="NCBI Taxonomy" id="2079485"/>
    <lineage>
        <taxon>Bacteria</taxon>
        <taxon>Pseudomonadati</taxon>
        <taxon>Balneolota</taxon>
        <taxon>Balneolia</taxon>
        <taxon>Balneolales</taxon>
        <taxon>Balneolaceae</taxon>
        <taxon>Rhodohalobacter</taxon>
    </lineage>
</organism>
<dbReference type="AlphaFoldDB" id="A0A316TQL8"/>
<protein>
    <submittedName>
        <fullName evidence="1">Uncharacterized protein</fullName>
    </submittedName>
</protein>
<accession>A0A316TQL8</accession>
<dbReference type="RefSeq" id="WP_109647423.1">
    <property type="nucleotide sequence ID" value="NZ_QGGB01000008.1"/>
</dbReference>
<proteinExistence type="predicted"/>
<dbReference type="OrthoDB" id="4393931at2"/>
<name>A0A316TQL8_9BACT</name>
<evidence type="ECO:0000313" key="1">
    <source>
        <dbReference type="EMBL" id="PWN05981.1"/>
    </source>
</evidence>
<dbReference type="Pfam" id="PF18849">
    <property type="entry name" value="baeRF_family7"/>
    <property type="match status" value="1"/>
</dbReference>
<dbReference type="Proteomes" id="UP000245533">
    <property type="component" value="Unassembled WGS sequence"/>
</dbReference>
<sequence>MVSEKKIRKLINSSGDTLVTITMPTHRSGEESKQDPIRFKNLINEAAEKLKKKGVKENDVNRLLGEAKDLLDQPLFWSHTDHSLAAYISEDGFEYFRLPYTLESMVYLNDHFMITPLLPMMSMDGTFCVLAVSRQNARLLQCTRNDVEDITPQDVSTSVDDYLEVEPEKQLQFHSGAQRQRAMFFGHNANEEDKMVVVEQFMREFEKSVTPVMRERNDPLVLVGLKENVSLYKKVNNYRRLVDDMVVHNPDELQDQELRDRGWEIIQRHFLKDMYNSLEQFSEKVKEKVSNNLSEIAESTVMGRTETIFISHDEKKWGVYDEDNHTVHYSSTPGSEDVELLNWLAITGYKNGSKVYTLPKEEMPMRSMVAAEYRF</sequence>
<gene>
    <name evidence="1" type="ORF">DDZ15_12430</name>
</gene>
<dbReference type="EMBL" id="QGGB01000008">
    <property type="protein sequence ID" value="PWN05981.1"/>
    <property type="molecule type" value="Genomic_DNA"/>
</dbReference>
<dbReference type="InterPro" id="IPR040837">
    <property type="entry name" value="Bact_RF_family7"/>
</dbReference>
<evidence type="ECO:0000313" key="2">
    <source>
        <dbReference type="Proteomes" id="UP000245533"/>
    </source>
</evidence>
<keyword evidence="2" id="KW-1185">Reference proteome</keyword>